<proteinExistence type="predicted"/>
<dbReference type="EMBL" id="MU853805">
    <property type="protein sequence ID" value="KAK3939772.1"/>
    <property type="molecule type" value="Genomic_DNA"/>
</dbReference>
<dbReference type="GO" id="GO:0005657">
    <property type="term" value="C:replication fork"/>
    <property type="evidence" value="ECO:0007669"/>
    <property type="project" value="TreeGrafter"/>
</dbReference>
<evidence type="ECO:0000256" key="5">
    <source>
        <dbReference type="ARBA" id="ARBA00023204"/>
    </source>
</evidence>
<feature type="domain" description="RecA family profile 1" evidence="8">
    <location>
        <begin position="39"/>
        <end position="236"/>
    </location>
</feature>
<evidence type="ECO:0000256" key="2">
    <source>
        <dbReference type="ARBA" id="ARBA00022741"/>
    </source>
</evidence>
<evidence type="ECO:0000256" key="6">
    <source>
        <dbReference type="ARBA" id="ARBA00023242"/>
    </source>
</evidence>
<dbReference type="GO" id="GO:0005524">
    <property type="term" value="F:ATP binding"/>
    <property type="evidence" value="ECO:0007669"/>
    <property type="project" value="UniProtKB-KW"/>
</dbReference>
<dbReference type="GO" id="GO:0033063">
    <property type="term" value="C:Rad51B-Rad51C-Rad51D-XRCC2 complex"/>
    <property type="evidence" value="ECO:0007669"/>
    <property type="project" value="TreeGrafter"/>
</dbReference>
<dbReference type="PANTHER" id="PTHR46239">
    <property type="entry name" value="DNA REPAIR PROTEIN RAD51 HOMOLOG 3 RAD51C"/>
    <property type="match status" value="1"/>
</dbReference>
<dbReference type="GO" id="GO:0008821">
    <property type="term" value="F:crossover junction DNA endonuclease activity"/>
    <property type="evidence" value="ECO:0007669"/>
    <property type="project" value="TreeGrafter"/>
</dbReference>
<keyword evidence="5" id="KW-0234">DNA repair</keyword>
<keyword evidence="4" id="KW-0067">ATP-binding</keyword>
<dbReference type="AlphaFoldDB" id="A0AAN6N5V9"/>
<dbReference type="InterPro" id="IPR052093">
    <property type="entry name" value="HR_Repair_Mediator"/>
</dbReference>
<dbReference type="GO" id="GO:0033065">
    <property type="term" value="C:Rad51C-XRCC3 complex"/>
    <property type="evidence" value="ECO:0007669"/>
    <property type="project" value="TreeGrafter"/>
</dbReference>
<comment type="caution">
    <text evidence="9">The sequence shown here is derived from an EMBL/GenBank/DDBJ whole genome shotgun (WGS) entry which is preliminary data.</text>
</comment>
<evidence type="ECO:0000259" key="8">
    <source>
        <dbReference type="PROSITE" id="PS50162"/>
    </source>
</evidence>
<feature type="compositionally biased region" description="Acidic residues" evidence="7">
    <location>
        <begin position="386"/>
        <end position="397"/>
    </location>
</feature>
<evidence type="ECO:0000256" key="3">
    <source>
        <dbReference type="ARBA" id="ARBA00022763"/>
    </source>
</evidence>
<dbReference type="GO" id="GO:0000707">
    <property type="term" value="P:meiotic DNA recombinase assembly"/>
    <property type="evidence" value="ECO:0007669"/>
    <property type="project" value="TreeGrafter"/>
</dbReference>
<dbReference type="Proteomes" id="UP001303473">
    <property type="component" value="Unassembled WGS sequence"/>
</dbReference>
<reference evidence="10" key="1">
    <citation type="journal article" date="2023" name="Mol. Phylogenet. Evol.">
        <title>Genome-scale phylogeny and comparative genomics of the fungal order Sordariales.</title>
        <authorList>
            <person name="Hensen N."/>
            <person name="Bonometti L."/>
            <person name="Westerberg I."/>
            <person name="Brannstrom I.O."/>
            <person name="Guillou S."/>
            <person name="Cros-Aarteil S."/>
            <person name="Calhoun S."/>
            <person name="Haridas S."/>
            <person name="Kuo A."/>
            <person name="Mondo S."/>
            <person name="Pangilinan J."/>
            <person name="Riley R."/>
            <person name="LaButti K."/>
            <person name="Andreopoulos B."/>
            <person name="Lipzen A."/>
            <person name="Chen C."/>
            <person name="Yan M."/>
            <person name="Daum C."/>
            <person name="Ng V."/>
            <person name="Clum A."/>
            <person name="Steindorff A."/>
            <person name="Ohm R.A."/>
            <person name="Martin F."/>
            <person name="Silar P."/>
            <person name="Natvig D.O."/>
            <person name="Lalanne C."/>
            <person name="Gautier V."/>
            <person name="Ament-Velasquez S.L."/>
            <person name="Kruys A."/>
            <person name="Hutchinson M.I."/>
            <person name="Powell A.J."/>
            <person name="Barry K."/>
            <person name="Miller A.N."/>
            <person name="Grigoriev I.V."/>
            <person name="Debuchy R."/>
            <person name="Gladieux P."/>
            <person name="Hiltunen Thoren M."/>
            <person name="Johannesson H."/>
        </authorList>
    </citation>
    <scope>NUCLEOTIDE SEQUENCE [LARGE SCALE GENOMIC DNA]</scope>
    <source>
        <strain evidence="10">CBS 340.73</strain>
    </source>
</reference>
<protein>
    <submittedName>
        <fullName evidence="9">P-loop containing nucleoside triphosphate hydrolase protein</fullName>
    </submittedName>
</protein>
<keyword evidence="9" id="KW-0378">Hydrolase</keyword>
<comment type="subcellular location">
    <subcellularLocation>
        <location evidence="1">Nucleus</location>
    </subcellularLocation>
</comment>
<dbReference type="GO" id="GO:0000400">
    <property type="term" value="F:four-way junction DNA binding"/>
    <property type="evidence" value="ECO:0007669"/>
    <property type="project" value="TreeGrafter"/>
</dbReference>
<gene>
    <name evidence="9" type="ORF">QBC46DRAFT_262471</name>
</gene>
<feature type="compositionally biased region" description="Polar residues" evidence="7">
    <location>
        <begin position="319"/>
        <end position="328"/>
    </location>
</feature>
<feature type="region of interest" description="Disordered" evidence="7">
    <location>
        <begin position="319"/>
        <end position="423"/>
    </location>
</feature>
<dbReference type="GO" id="GO:0140664">
    <property type="term" value="F:ATP-dependent DNA damage sensor activity"/>
    <property type="evidence" value="ECO:0007669"/>
    <property type="project" value="InterPro"/>
</dbReference>
<keyword evidence="3" id="KW-0227">DNA damage</keyword>
<accession>A0AAN6N5V9</accession>
<feature type="compositionally biased region" description="Acidic residues" evidence="7">
    <location>
        <begin position="340"/>
        <end position="362"/>
    </location>
</feature>
<dbReference type="Gene3D" id="3.40.50.300">
    <property type="entry name" value="P-loop containing nucleotide triphosphate hydrolases"/>
    <property type="match status" value="1"/>
</dbReference>
<dbReference type="InterPro" id="IPR027417">
    <property type="entry name" value="P-loop_NTPase"/>
</dbReference>
<evidence type="ECO:0000313" key="10">
    <source>
        <dbReference type="Proteomes" id="UP001303473"/>
    </source>
</evidence>
<dbReference type="GO" id="GO:0007131">
    <property type="term" value="P:reciprocal meiotic recombination"/>
    <property type="evidence" value="ECO:0007669"/>
    <property type="project" value="TreeGrafter"/>
</dbReference>
<dbReference type="CDD" id="cd01393">
    <property type="entry name" value="RecA-like"/>
    <property type="match status" value="1"/>
</dbReference>
<evidence type="ECO:0000256" key="7">
    <source>
        <dbReference type="SAM" id="MobiDB-lite"/>
    </source>
</evidence>
<dbReference type="InterPro" id="IPR020588">
    <property type="entry name" value="RecA_ATP-bd"/>
</dbReference>
<feature type="compositionally biased region" description="Basic and acidic residues" evidence="7">
    <location>
        <begin position="398"/>
        <end position="412"/>
    </location>
</feature>
<evidence type="ECO:0000256" key="1">
    <source>
        <dbReference type="ARBA" id="ARBA00004123"/>
    </source>
</evidence>
<keyword evidence="6" id="KW-0539">Nucleus</keyword>
<name>A0AAN6N5V9_9PEZI</name>
<evidence type="ECO:0000313" key="9">
    <source>
        <dbReference type="EMBL" id="KAK3939772.1"/>
    </source>
</evidence>
<dbReference type="PANTHER" id="PTHR46239:SF1">
    <property type="entry name" value="DNA REPAIR PROTEIN RAD51 HOMOLOG 3"/>
    <property type="match status" value="1"/>
</dbReference>
<organism evidence="9 10">
    <name type="scientific">Diplogelasinospora grovesii</name>
    <dbReference type="NCBI Taxonomy" id="303347"/>
    <lineage>
        <taxon>Eukaryota</taxon>
        <taxon>Fungi</taxon>
        <taxon>Dikarya</taxon>
        <taxon>Ascomycota</taxon>
        <taxon>Pezizomycotina</taxon>
        <taxon>Sordariomycetes</taxon>
        <taxon>Sordariomycetidae</taxon>
        <taxon>Sordariales</taxon>
        <taxon>Diplogelasinosporaceae</taxon>
        <taxon>Diplogelasinospora</taxon>
    </lineage>
</organism>
<evidence type="ECO:0000256" key="4">
    <source>
        <dbReference type="ARBA" id="ARBA00022840"/>
    </source>
</evidence>
<sequence>MDYHAIHGHDVSSFDIIPTSSRSLIQSASQILEEIDNDGPAVISTGLATLDAALSASLDSVAEDSGIPRGHVTEIWGPPGAGKTSFGIQLTANCLCEGRGVVWVDGFHPLPSERLRAAVGAVTKDKHDEADAAKFLEEAFTHYTCPSLPHFIALLCQPTEFVIAAETCLVIIDSLSALVNHAFPRMPEPRNVNGNKGGNKGSSLAERRHQVLRHIIDGLQKLASSHNVAVVVLTQCATKMQSADRGATLIPAINASGWGQGIHTRLVLFRDWIIPDGAGARSLHLVGIQKHCGEENDAFFNKAYAFDITSGGLVAVDCDSNQQTSSRPSVPAHKRKLADTDLEIAASDDDEDYGWGDDDGDEAANVPMPSQWQGSEDILLHPRAESDEEEEEEEEDQDPQHNDDQERERGPPPDEVPDGDDDE</sequence>
<dbReference type="SUPFAM" id="SSF52540">
    <property type="entry name" value="P-loop containing nucleoside triphosphate hydrolases"/>
    <property type="match status" value="1"/>
</dbReference>
<keyword evidence="2" id="KW-0547">Nucleotide-binding</keyword>
<dbReference type="PROSITE" id="PS50162">
    <property type="entry name" value="RECA_2"/>
    <property type="match status" value="1"/>
</dbReference>
<keyword evidence="10" id="KW-1185">Reference proteome</keyword>